<accession>A0A506UKU7</accession>
<keyword evidence="9" id="KW-1185">Reference proteome</keyword>
<dbReference type="InterPro" id="IPR051311">
    <property type="entry name" value="DedA_domain"/>
</dbReference>
<evidence type="ECO:0000259" key="7">
    <source>
        <dbReference type="Pfam" id="PF09335"/>
    </source>
</evidence>
<protein>
    <submittedName>
        <fullName evidence="8">DedA family protein</fullName>
    </submittedName>
</protein>
<evidence type="ECO:0000313" key="8">
    <source>
        <dbReference type="EMBL" id="TPW33977.1"/>
    </source>
</evidence>
<dbReference type="AlphaFoldDB" id="A0A506UKU7"/>
<feature type="transmembrane region" description="Helical" evidence="6">
    <location>
        <begin position="146"/>
        <end position="168"/>
    </location>
</feature>
<dbReference type="PANTHER" id="PTHR42709">
    <property type="entry name" value="ALKALINE PHOSPHATASE LIKE PROTEIN"/>
    <property type="match status" value="1"/>
</dbReference>
<dbReference type="GO" id="GO:0005886">
    <property type="term" value="C:plasma membrane"/>
    <property type="evidence" value="ECO:0007669"/>
    <property type="project" value="UniProtKB-SubCell"/>
</dbReference>
<keyword evidence="5 6" id="KW-0472">Membrane</keyword>
<proteinExistence type="predicted"/>
<evidence type="ECO:0000256" key="4">
    <source>
        <dbReference type="ARBA" id="ARBA00022989"/>
    </source>
</evidence>
<dbReference type="Proteomes" id="UP000315037">
    <property type="component" value="Unassembled WGS sequence"/>
</dbReference>
<keyword evidence="2" id="KW-1003">Cell membrane</keyword>
<sequence length="209" mass="22599">MLESMGLPLPAESLLVLCSLYAAHTHRLDIWAIMAAGCLGAMAGDNFGYLIGHFWGRKLLEKHGPKVGISRNRLILGEYLAKRFGGWAVLFGRFVAIMRLFIAILAGATRMPWHIFLFFNAAGAILWAGGYSLITYQVGKEIERLTGPIGIVLGCLVVIGAIAAILALRRNERHLMALALADARQGELLVPGMPESTAGKDTGQSKKAD</sequence>
<gene>
    <name evidence="8" type="ORF">E3202_05245</name>
</gene>
<keyword evidence="4 6" id="KW-1133">Transmembrane helix</keyword>
<evidence type="ECO:0000256" key="1">
    <source>
        <dbReference type="ARBA" id="ARBA00004651"/>
    </source>
</evidence>
<dbReference type="InterPro" id="IPR032816">
    <property type="entry name" value="VTT_dom"/>
</dbReference>
<evidence type="ECO:0000313" key="9">
    <source>
        <dbReference type="Proteomes" id="UP000315037"/>
    </source>
</evidence>
<evidence type="ECO:0000256" key="2">
    <source>
        <dbReference type="ARBA" id="ARBA00022475"/>
    </source>
</evidence>
<keyword evidence="3 6" id="KW-0812">Transmembrane</keyword>
<feature type="transmembrane region" description="Helical" evidence="6">
    <location>
        <begin position="84"/>
        <end position="108"/>
    </location>
</feature>
<comment type="caution">
    <text evidence="8">The sequence shown here is derived from an EMBL/GenBank/DDBJ whole genome shotgun (WGS) entry which is preliminary data.</text>
</comment>
<feature type="domain" description="VTT" evidence="7">
    <location>
        <begin position="10"/>
        <end position="136"/>
    </location>
</feature>
<dbReference type="PANTHER" id="PTHR42709:SF6">
    <property type="entry name" value="UNDECAPRENYL PHOSPHATE TRANSPORTER A"/>
    <property type="match status" value="1"/>
</dbReference>
<comment type="subcellular location">
    <subcellularLocation>
        <location evidence="1">Cell membrane</location>
        <topology evidence="1">Multi-pass membrane protein</topology>
    </subcellularLocation>
</comment>
<name>A0A506UKU7_9PROT</name>
<dbReference type="EMBL" id="SORZ01000002">
    <property type="protein sequence ID" value="TPW33977.1"/>
    <property type="molecule type" value="Genomic_DNA"/>
</dbReference>
<evidence type="ECO:0000256" key="5">
    <source>
        <dbReference type="ARBA" id="ARBA00023136"/>
    </source>
</evidence>
<organism evidence="8 9">
    <name type="scientific">Oecophyllibacter saccharovorans</name>
    <dbReference type="NCBI Taxonomy" id="2558360"/>
    <lineage>
        <taxon>Bacteria</taxon>
        <taxon>Pseudomonadati</taxon>
        <taxon>Pseudomonadota</taxon>
        <taxon>Alphaproteobacteria</taxon>
        <taxon>Acetobacterales</taxon>
        <taxon>Acetobacteraceae</taxon>
        <taxon>Oecophyllibacter</taxon>
    </lineage>
</organism>
<feature type="transmembrane region" description="Helical" evidence="6">
    <location>
        <begin position="115"/>
        <end position="134"/>
    </location>
</feature>
<dbReference type="Pfam" id="PF09335">
    <property type="entry name" value="VTT_dom"/>
    <property type="match status" value="1"/>
</dbReference>
<evidence type="ECO:0000256" key="6">
    <source>
        <dbReference type="SAM" id="Phobius"/>
    </source>
</evidence>
<reference evidence="8 9" key="1">
    <citation type="submission" date="2019-03" db="EMBL/GenBank/DDBJ databases">
        <title>The complete genome sequence of Neokomagataea sp. Jb2 NBRC113641.</title>
        <authorList>
            <person name="Chua K.-O."/>
            <person name="Chan K.-G."/>
            <person name="See-Too W.-S."/>
        </authorList>
    </citation>
    <scope>NUCLEOTIDE SEQUENCE [LARGE SCALE GENOMIC DNA]</scope>
    <source>
        <strain evidence="8 9">Jb2</strain>
    </source>
</reference>
<evidence type="ECO:0000256" key="3">
    <source>
        <dbReference type="ARBA" id="ARBA00022692"/>
    </source>
</evidence>